<protein>
    <submittedName>
        <fullName evidence="3">Sulfite exporter TauE/SafE family protein</fullName>
    </submittedName>
</protein>
<dbReference type="Pfam" id="PF13386">
    <property type="entry name" value="DsbD_2"/>
    <property type="match status" value="1"/>
</dbReference>
<feature type="transmembrane region" description="Helical" evidence="1">
    <location>
        <begin position="190"/>
        <end position="211"/>
    </location>
</feature>
<evidence type="ECO:0000256" key="1">
    <source>
        <dbReference type="SAM" id="Phobius"/>
    </source>
</evidence>
<dbReference type="InterPro" id="IPR039447">
    <property type="entry name" value="UreH-like_TM_dom"/>
</dbReference>
<dbReference type="PANTHER" id="PTHR42208:SF1">
    <property type="entry name" value="HEAVY METAL TRANSPORTER"/>
    <property type="match status" value="1"/>
</dbReference>
<sequence length="234" mass="24197">MATAWTFSALMLGLVGSLHCVGMCGPLAMALPVGRLPVAQRWLGVGLYHLGRILAYAGLGMALGSLGQGLLFIGMQRPLSIAAGLFLIGWTVVIRGRFGGLAAPKAMHWLVGPLAAVLKTPSPGAFAVMGFLNGLLPCGSVYIALAGAVVMGNALGSAVYMLLFGIGTVPALLAIRLVPAFFSMRLRQRFVKMMPLLAVGLGIVLVIRGIYMTPLTSSSEPAIPLCHGVSAAGK</sequence>
<dbReference type="OrthoDB" id="594443at2"/>
<comment type="caution">
    <text evidence="3">The sequence shown here is derived from an EMBL/GenBank/DDBJ whole genome shotgun (WGS) entry which is preliminary data.</text>
</comment>
<accession>A0A7K0ECC9</accession>
<feature type="domain" description="Urease accessory protein UreH-like transmembrane" evidence="2">
    <location>
        <begin position="9"/>
        <end position="204"/>
    </location>
</feature>
<proteinExistence type="predicted"/>
<keyword evidence="1" id="KW-0472">Membrane</keyword>
<evidence type="ECO:0000313" key="4">
    <source>
        <dbReference type="Proteomes" id="UP000441754"/>
    </source>
</evidence>
<dbReference type="RefSeq" id="WP_154171861.1">
    <property type="nucleotide sequence ID" value="NZ_WJXZ01000001.1"/>
</dbReference>
<gene>
    <name evidence="3" type="ORF">GJJ30_00030</name>
</gene>
<dbReference type="Proteomes" id="UP000441754">
    <property type="component" value="Unassembled WGS sequence"/>
</dbReference>
<keyword evidence="4" id="KW-1185">Reference proteome</keyword>
<feature type="transmembrane region" description="Helical" evidence="1">
    <location>
        <begin position="130"/>
        <end position="152"/>
    </location>
</feature>
<dbReference type="PANTHER" id="PTHR42208">
    <property type="entry name" value="HEAVY METAL TRANSPORTER-RELATED"/>
    <property type="match status" value="1"/>
</dbReference>
<feature type="transmembrane region" description="Helical" evidence="1">
    <location>
        <begin position="79"/>
        <end position="96"/>
    </location>
</feature>
<evidence type="ECO:0000313" key="3">
    <source>
        <dbReference type="EMBL" id="MRS59660.1"/>
    </source>
</evidence>
<organism evidence="3 4">
    <name type="scientific">Larkinella terrae</name>
    <dbReference type="NCBI Taxonomy" id="2025311"/>
    <lineage>
        <taxon>Bacteria</taxon>
        <taxon>Pseudomonadati</taxon>
        <taxon>Bacteroidota</taxon>
        <taxon>Cytophagia</taxon>
        <taxon>Cytophagales</taxon>
        <taxon>Spirosomataceae</taxon>
        <taxon>Larkinella</taxon>
    </lineage>
</organism>
<evidence type="ECO:0000259" key="2">
    <source>
        <dbReference type="Pfam" id="PF13386"/>
    </source>
</evidence>
<dbReference type="EMBL" id="WJXZ01000001">
    <property type="protein sequence ID" value="MRS59660.1"/>
    <property type="molecule type" value="Genomic_DNA"/>
</dbReference>
<name>A0A7K0ECC9_9BACT</name>
<dbReference type="AlphaFoldDB" id="A0A7K0ECC9"/>
<keyword evidence="1" id="KW-1133">Transmembrane helix</keyword>
<reference evidence="3 4" key="1">
    <citation type="journal article" date="2018" name="Antonie Van Leeuwenhoek">
        <title>Larkinella terrae sp. nov., isolated from soil on Jeju Island, South Korea.</title>
        <authorList>
            <person name="Ten L.N."/>
            <person name="Jeon J."/>
            <person name="Park S.J."/>
            <person name="Park S."/>
            <person name="Lee S.Y."/>
            <person name="Kim M.K."/>
            <person name="Jung H.Y."/>
        </authorList>
    </citation>
    <scope>NUCLEOTIDE SEQUENCE [LARGE SCALE GENOMIC DNA]</scope>
    <source>
        <strain evidence="3 4">KCTC 52001</strain>
    </source>
</reference>
<keyword evidence="1" id="KW-0812">Transmembrane</keyword>
<feature type="transmembrane region" description="Helical" evidence="1">
    <location>
        <begin position="54"/>
        <end position="72"/>
    </location>
</feature>
<feature type="transmembrane region" description="Helical" evidence="1">
    <location>
        <begin position="158"/>
        <end position="178"/>
    </location>
</feature>